<evidence type="ECO:0000256" key="5">
    <source>
        <dbReference type="SAM" id="MobiDB-lite"/>
    </source>
</evidence>
<reference evidence="8" key="1">
    <citation type="submission" date="2020-12" db="EMBL/GenBank/DDBJ databases">
        <title>Metabolic potential, ecology and presence of endohyphal bacteria is reflected in genomic diversity of Mucoromycotina.</title>
        <authorList>
            <person name="Muszewska A."/>
            <person name="Okrasinska A."/>
            <person name="Steczkiewicz K."/>
            <person name="Drgas O."/>
            <person name="Orlowska M."/>
            <person name="Perlinska-Lenart U."/>
            <person name="Aleksandrzak-Piekarczyk T."/>
            <person name="Szatraj K."/>
            <person name="Zielenkiewicz U."/>
            <person name="Pilsyk S."/>
            <person name="Malc E."/>
            <person name="Mieczkowski P."/>
            <person name="Kruszewska J.S."/>
            <person name="Biernat P."/>
            <person name="Pawlowska J."/>
        </authorList>
    </citation>
    <scope>NUCLEOTIDE SEQUENCE</scope>
    <source>
        <strain evidence="8">WA0000051536</strain>
    </source>
</reference>
<gene>
    <name evidence="8" type="ORF">INT44_007641</name>
</gene>
<dbReference type="OrthoDB" id="2405380at2759"/>
<sequence>MPPPANGGPAAMFVHHFNHYLSILPLATVVTLTVAVTLGLVDFIFWLVESRRLVSLLDLSYNSVRHSFQVYRLFTYPIVTPSLSLLIANLLFLIPSLLQFETTHGTVPTLWMVFTVCTVLPGVVYVICAALLYTSFVDPWRCAGLSGWAIGLSVWTAVDENRSGEAPDRMLFGVLRIPSKFLPLVIFVFYTLLVPGSSLILHSGVAGISYLVATRRSQLTPTTDSYQWLEARQSLGPIVNARGFVSVQQNRTFLPIFQRSYVEDPVESPSSPAPPTTFPGQGQRLGG</sequence>
<feature type="transmembrane region" description="Helical" evidence="6">
    <location>
        <begin position="110"/>
        <end position="133"/>
    </location>
</feature>
<comment type="caution">
    <text evidence="8">The sequence shown here is derived from an EMBL/GenBank/DDBJ whole genome shotgun (WGS) entry which is preliminary data.</text>
</comment>
<protein>
    <recommendedName>
        <fullName evidence="7">Peptidase S54 rhomboid domain-containing protein</fullName>
    </recommendedName>
</protein>
<evidence type="ECO:0000313" key="8">
    <source>
        <dbReference type="EMBL" id="KAG2175153.1"/>
    </source>
</evidence>
<name>A0A8H7PJS9_9FUNG</name>
<dbReference type="GO" id="GO:0016020">
    <property type="term" value="C:membrane"/>
    <property type="evidence" value="ECO:0007669"/>
    <property type="project" value="UniProtKB-SubCell"/>
</dbReference>
<dbReference type="Pfam" id="PF01694">
    <property type="entry name" value="Rhomboid"/>
    <property type="match status" value="1"/>
</dbReference>
<feature type="transmembrane region" description="Helical" evidence="6">
    <location>
        <begin position="20"/>
        <end position="48"/>
    </location>
</feature>
<feature type="domain" description="Peptidase S54 rhomboid" evidence="7">
    <location>
        <begin position="68"/>
        <end position="200"/>
    </location>
</feature>
<organism evidence="8 9">
    <name type="scientific">Umbelopsis vinacea</name>
    <dbReference type="NCBI Taxonomy" id="44442"/>
    <lineage>
        <taxon>Eukaryota</taxon>
        <taxon>Fungi</taxon>
        <taxon>Fungi incertae sedis</taxon>
        <taxon>Mucoromycota</taxon>
        <taxon>Mucoromycotina</taxon>
        <taxon>Umbelopsidomycetes</taxon>
        <taxon>Umbelopsidales</taxon>
        <taxon>Umbelopsidaceae</taxon>
        <taxon>Umbelopsis</taxon>
    </lineage>
</organism>
<keyword evidence="4 6" id="KW-0472">Membrane</keyword>
<evidence type="ECO:0000259" key="7">
    <source>
        <dbReference type="Pfam" id="PF01694"/>
    </source>
</evidence>
<evidence type="ECO:0000256" key="2">
    <source>
        <dbReference type="ARBA" id="ARBA00022692"/>
    </source>
</evidence>
<feature type="region of interest" description="Disordered" evidence="5">
    <location>
        <begin position="264"/>
        <end position="287"/>
    </location>
</feature>
<evidence type="ECO:0000313" key="9">
    <source>
        <dbReference type="Proteomes" id="UP000612746"/>
    </source>
</evidence>
<dbReference type="SUPFAM" id="SSF144091">
    <property type="entry name" value="Rhomboid-like"/>
    <property type="match status" value="1"/>
</dbReference>
<evidence type="ECO:0000256" key="1">
    <source>
        <dbReference type="ARBA" id="ARBA00004141"/>
    </source>
</evidence>
<feature type="transmembrane region" description="Helical" evidence="6">
    <location>
        <begin position="73"/>
        <end position="98"/>
    </location>
</feature>
<dbReference type="InterPro" id="IPR035952">
    <property type="entry name" value="Rhomboid-like_sf"/>
</dbReference>
<dbReference type="Gene3D" id="1.20.1540.10">
    <property type="entry name" value="Rhomboid-like"/>
    <property type="match status" value="1"/>
</dbReference>
<accession>A0A8H7PJS9</accession>
<dbReference type="EMBL" id="JAEPRA010000015">
    <property type="protein sequence ID" value="KAG2175153.1"/>
    <property type="molecule type" value="Genomic_DNA"/>
</dbReference>
<keyword evidence="3 6" id="KW-1133">Transmembrane helix</keyword>
<comment type="subcellular location">
    <subcellularLocation>
        <location evidence="1">Membrane</location>
        <topology evidence="1">Multi-pass membrane protein</topology>
    </subcellularLocation>
</comment>
<dbReference type="InterPro" id="IPR022764">
    <property type="entry name" value="Peptidase_S54_rhomboid_dom"/>
</dbReference>
<dbReference type="GO" id="GO:0004252">
    <property type="term" value="F:serine-type endopeptidase activity"/>
    <property type="evidence" value="ECO:0007669"/>
    <property type="project" value="InterPro"/>
</dbReference>
<proteinExistence type="predicted"/>
<feature type="transmembrane region" description="Helical" evidence="6">
    <location>
        <begin position="140"/>
        <end position="158"/>
    </location>
</feature>
<dbReference type="Proteomes" id="UP000612746">
    <property type="component" value="Unassembled WGS sequence"/>
</dbReference>
<evidence type="ECO:0000256" key="3">
    <source>
        <dbReference type="ARBA" id="ARBA00022989"/>
    </source>
</evidence>
<feature type="transmembrane region" description="Helical" evidence="6">
    <location>
        <begin position="181"/>
        <end position="212"/>
    </location>
</feature>
<keyword evidence="9" id="KW-1185">Reference proteome</keyword>
<keyword evidence="2 6" id="KW-0812">Transmembrane</keyword>
<evidence type="ECO:0000256" key="4">
    <source>
        <dbReference type="ARBA" id="ARBA00023136"/>
    </source>
</evidence>
<evidence type="ECO:0000256" key="6">
    <source>
        <dbReference type="SAM" id="Phobius"/>
    </source>
</evidence>
<dbReference type="AlphaFoldDB" id="A0A8H7PJS9"/>